<dbReference type="InterPro" id="IPR032606">
    <property type="entry name" value="DUF4895"/>
</dbReference>
<dbReference type="EMBL" id="CP002351">
    <property type="protein sequence ID" value="AEH51816.1"/>
    <property type="molecule type" value="Genomic_DNA"/>
</dbReference>
<dbReference type="KEGG" id="tta:Theth_1773"/>
<dbReference type="PATRIC" id="fig|688269.3.peg.1828"/>
<dbReference type="Proteomes" id="UP000006804">
    <property type="component" value="Chromosome"/>
</dbReference>
<dbReference type="RefSeq" id="WP_013933024.1">
    <property type="nucleotide sequence ID" value="NC_015707.1"/>
</dbReference>
<evidence type="ECO:0000313" key="1">
    <source>
        <dbReference type="EMBL" id="AEH51816.1"/>
    </source>
</evidence>
<reference evidence="1 2" key="1">
    <citation type="submission" date="2010-11" db="EMBL/GenBank/DDBJ databases">
        <title>The complete genome of Thermotoga thermarum DSM 5069.</title>
        <authorList>
            <consortium name="US DOE Joint Genome Institute (JGI-PGF)"/>
            <person name="Lucas S."/>
            <person name="Copeland A."/>
            <person name="Lapidus A."/>
            <person name="Bruce D."/>
            <person name="Goodwin L."/>
            <person name="Pitluck S."/>
            <person name="Kyrpides N."/>
            <person name="Mavromatis K."/>
            <person name="Ivanova N."/>
            <person name="Zeytun A."/>
            <person name="Brettin T."/>
            <person name="Detter J.C."/>
            <person name="Tapia R."/>
            <person name="Han C."/>
            <person name="Land M."/>
            <person name="Hauser L."/>
            <person name="Markowitz V."/>
            <person name="Cheng J.-F."/>
            <person name="Hugenholtz P."/>
            <person name="Woyke T."/>
            <person name="Wu D."/>
            <person name="Spring S."/>
            <person name="Schroeder M."/>
            <person name="Brambilla E."/>
            <person name="Klenk H.-P."/>
            <person name="Eisen J.A."/>
        </authorList>
    </citation>
    <scope>NUCLEOTIDE SEQUENCE [LARGE SCALE GENOMIC DNA]</scope>
    <source>
        <strain evidence="1 2">DSM 5069</strain>
    </source>
</reference>
<dbReference type="Pfam" id="PF16236">
    <property type="entry name" value="DUF4895"/>
    <property type="match status" value="1"/>
</dbReference>
<evidence type="ECO:0000313" key="2">
    <source>
        <dbReference type="Proteomes" id="UP000006804"/>
    </source>
</evidence>
<dbReference type="HOGENOM" id="CLU_1061146_0_0_0"/>
<name>F7YVY7_9THEM</name>
<dbReference type="eggNOG" id="ENOG5032ZFW">
    <property type="taxonomic scope" value="Bacteria"/>
</dbReference>
<sequence length="265" mass="30573">MIKLGPESVTQILASYLERIETSQPFEMFQKHKERLDQFHRHAVLSAVWKENHFSVFSLIDIYGRKILGISLSNPFEKNLSLYSTSNVDFLLSEIFSKLFDQQPQFQKSAVIKLPFQSKAIAVVGEDEFLEKEIFKEKIHSLSFFTFASKINEELYEKFRRWNGKKVDFAQIHLFDDFATCVITIPKSAPLDHASLLAEIARVYRPMYGQAYQGNVKRFGNSPILTIFTVDYNQLLEGLDLEAKCSQMCSKILKAYDCVISLLKT</sequence>
<protein>
    <recommendedName>
        <fullName evidence="3">DUF4895 domain-containing protein</fullName>
    </recommendedName>
</protein>
<accession>F7YVY7</accession>
<keyword evidence="2" id="KW-1185">Reference proteome</keyword>
<dbReference type="STRING" id="688269.Theth_1773"/>
<proteinExistence type="predicted"/>
<gene>
    <name evidence="1" type="ORF">Theth_1773</name>
</gene>
<dbReference type="OrthoDB" id="46289at2"/>
<organism evidence="1 2">
    <name type="scientific">Pseudothermotoga thermarum DSM 5069</name>
    <dbReference type="NCBI Taxonomy" id="688269"/>
    <lineage>
        <taxon>Bacteria</taxon>
        <taxon>Thermotogati</taxon>
        <taxon>Thermotogota</taxon>
        <taxon>Thermotogae</taxon>
        <taxon>Thermotogales</taxon>
        <taxon>Thermotogaceae</taxon>
        <taxon>Pseudothermotoga</taxon>
    </lineage>
</organism>
<dbReference type="AlphaFoldDB" id="F7YVY7"/>
<evidence type="ECO:0008006" key="3">
    <source>
        <dbReference type="Google" id="ProtNLM"/>
    </source>
</evidence>